<dbReference type="SUPFAM" id="SSF56176">
    <property type="entry name" value="FAD-binding/transporter-associated domain-like"/>
    <property type="match status" value="1"/>
</dbReference>
<dbReference type="Gene3D" id="1.10.45.10">
    <property type="entry name" value="Vanillyl-alcohol Oxidase, Chain A, domain 4"/>
    <property type="match status" value="1"/>
</dbReference>
<dbReference type="Gene3D" id="3.30.43.10">
    <property type="entry name" value="Uridine Diphospho-n-acetylenolpyruvylglucosamine Reductase, domain 2"/>
    <property type="match status" value="1"/>
</dbReference>
<dbReference type="Pfam" id="PF02913">
    <property type="entry name" value="FAD-oxidase_C"/>
    <property type="match status" value="1"/>
</dbReference>
<dbReference type="InterPro" id="IPR004113">
    <property type="entry name" value="FAD-bd_oxidored_4_C"/>
</dbReference>
<evidence type="ECO:0000256" key="4">
    <source>
        <dbReference type="ARBA" id="ARBA00022827"/>
    </source>
</evidence>
<dbReference type="GO" id="GO:0008720">
    <property type="term" value="F:D-lactate dehydrogenase (NAD+) activity"/>
    <property type="evidence" value="ECO:0007669"/>
    <property type="project" value="TreeGrafter"/>
</dbReference>
<proteinExistence type="inferred from homology"/>
<evidence type="ECO:0000313" key="9">
    <source>
        <dbReference type="EMBL" id="OGE09282.1"/>
    </source>
</evidence>
<dbReference type="InterPro" id="IPR006094">
    <property type="entry name" value="Oxid_FAD_bind_N"/>
</dbReference>
<dbReference type="Gene3D" id="3.30.70.2740">
    <property type="match status" value="1"/>
</dbReference>
<dbReference type="GO" id="GO:0071949">
    <property type="term" value="F:FAD binding"/>
    <property type="evidence" value="ECO:0007669"/>
    <property type="project" value="InterPro"/>
</dbReference>
<dbReference type="SUPFAM" id="SSF55103">
    <property type="entry name" value="FAD-linked oxidases, C-terminal domain"/>
    <property type="match status" value="1"/>
</dbReference>
<dbReference type="PANTHER" id="PTHR11748:SF111">
    <property type="entry name" value="D-LACTATE DEHYDROGENASE, MITOCHONDRIAL-RELATED"/>
    <property type="match status" value="1"/>
</dbReference>
<dbReference type="AlphaFoldDB" id="A0A1F5HYM2"/>
<dbReference type="InterPro" id="IPR016164">
    <property type="entry name" value="FAD-linked_Oxase-like_C"/>
</dbReference>
<name>A0A1F5HYM2_9BACT</name>
<reference evidence="9 10" key="1">
    <citation type="journal article" date="2016" name="Nat. Commun.">
        <title>Thousands of microbial genomes shed light on interconnected biogeochemical processes in an aquifer system.</title>
        <authorList>
            <person name="Anantharaman K."/>
            <person name="Brown C.T."/>
            <person name="Hug L.A."/>
            <person name="Sharon I."/>
            <person name="Castelle C.J."/>
            <person name="Probst A.J."/>
            <person name="Thomas B.C."/>
            <person name="Singh A."/>
            <person name="Wilkins M.J."/>
            <person name="Karaoz U."/>
            <person name="Brodie E.L."/>
            <person name="Williams K.H."/>
            <person name="Hubbard S.S."/>
            <person name="Banfield J.F."/>
        </authorList>
    </citation>
    <scope>NUCLEOTIDE SEQUENCE [LARGE SCALE GENOMIC DNA]</scope>
</reference>
<dbReference type="EC" id="1.1.2.4" evidence="7"/>
<keyword evidence="5" id="KW-0809">Transit peptide</keyword>
<keyword evidence="3" id="KW-0285">Flavoprotein</keyword>
<dbReference type="Pfam" id="PF01565">
    <property type="entry name" value="FAD_binding_4"/>
    <property type="match status" value="1"/>
</dbReference>
<comment type="similarity">
    <text evidence="2">Belongs to the FAD-binding oxidoreductase/transferase type 4 family.</text>
</comment>
<keyword evidence="6" id="KW-0560">Oxidoreductase</keyword>
<dbReference type="PROSITE" id="PS51387">
    <property type="entry name" value="FAD_PCMH"/>
    <property type="match status" value="1"/>
</dbReference>
<dbReference type="Proteomes" id="UP000179227">
    <property type="component" value="Unassembled WGS sequence"/>
</dbReference>
<dbReference type="InterPro" id="IPR036318">
    <property type="entry name" value="FAD-bd_PCMH-like_sf"/>
</dbReference>
<evidence type="ECO:0000256" key="2">
    <source>
        <dbReference type="ARBA" id="ARBA00008000"/>
    </source>
</evidence>
<evidence type="ECO:0000256" key="5">
    <source>
        <dbReference type="ARBA" id="ARBA00022946"/>
    </source>
</evidence>
<comment type="cofactor">
    <cofactor evidence="1">
        <name>FAD</name>
        <dbReference type="ChEBI" id="CHEBI:57692"/>
    </cofactor>
</comment>
<evidence type="ECO:0000313" key="10">
    <source>
        <dbReference type="Proteomes" id="UP000179227"/>
    </source>
</evidence>
<organism evidence="9 10">
    <name type="scientific">Candidatus Curtissbacteria bacterium RIFCSPLOWO2_01_FULL_42_26</name>
    <dbReference type="NCBI Taxonomy" id="1797729"/>
    <lineage>
        <taxon>Bacteria</taxon>
        <taxon>Candidatus Curtissiibacteriota</taxon>
    </lineage>
</organism>
<dbReference type="InterPro" id="IPR016167">
    <property type="entry name" value="FAD-bd_PCMH_sub1"/>
</dbReference>
<dbReference type="STRING" id="1797729.A3A60_04110"/>
<dbReference type="InterPro" id="IPR016166">
    <property type="entry name" value="FAD-bd_PCMH"/>
</dbReference>
<dbReference type="Gene3D" id="3.30.465.10">
    <property type="match status" value="1"/>
</dbReference>
<gene>
    <name evidence="9" type="ORF">A3A60_04110</name>
</gene>
<evidence type="ECO:0000256" key="7">
    <source>
        <dbReference type="ARBA" id="ARBA00038897"/>
    </source>
</evidence>
<dbReference type="EMBL" id="MFBS01000020">
    <property type="protein sequence ID" value="OGE09282.1"/>
    <property type="molecule type" value="Genomic_DNA"/>
</dbReference>
<dbReference type="GO" id="GO:1903457">
    <property type="term" value="P:lactate catabolic process"/>
    <property type="evidence" value="ECO:0007669"/>
    <property type="project" value="TreeGrafter"/>
</dbReference>
<keyword evidence="4" id="KW-0274">FAD</keyword>
<dbReference type="GO" id="GO:0004458">
    <property type="term" value="F:D-lactate dehydrogenase (cytochrome) activity"/>
    <property type="evidence" value="ECO:0007669"/>
    <property type="project" value="UniProtKB-EC"/>
</dbReference>
<protein>
    <recommendedName>
        <fullName evidence="7">D-lactate dehydrogenase (cytochrome)</fullName>
        <ecNumber evidence="7">1.1.2.4</ecNumber>
    </recommendedName>
</protein>
<accession>A0A1F5HYM2</accession>
<evidence type="ECO:0000256" key="3">
    <source>
        <dbReference type="ARBA" id="ARBA00022630"/>
    </source>
</evidence>
<evidence type="ECO:0000259" key="8">
    <source>
        <dbReference type="PROSITE" id="PS51387"/>
    </source>
</evidence>
<comment type="caution">
    <text evidence="9">The sequence shown here is derived from an EMBL/GenBank/DDBJ whole genome shotgun (WGS) entry which is preliminary data.</text>
</comment>
<sequence>MDAKLVEELKKTISGEVETDEETLKLYSHDASLFEVMPQAVVFPKNSQDVEKLVQFVSSHKNEDKSLSLTGRSAGTDMSGGSINDSIIVDFQKYMNNLVEINGDIATVEPGMFYRDFEKETLKHNFIFPSYPASRELCAMGGIFNNNAGGEKSLKFGKTEDYVERMKVVLSDGNTYELKCLNENEFKKKIARKNFEGKIYRKMFDLINKNYEDIMKAKPDVTKNSAGYFLWNIYDKSKNSFDLNKLFVGSQGTLGIFIEGDLRLVPVSKHRDMLIIYLHDLSHLSQIIKEVLALKPESFESYDDNTLKLALKYFPEFAKQLGPFGMIEAGVAFLPAFFDLITHKSLPKLVLQVDFTGDDLDVVKEKVATLKERLKPFHPETQTALEDQEKRYWLVRRESFNLLRKKIRNKHTAPFIDDFSIKPEFIGDVIPQVLEILKKHPEFIFTVAGHVGDGNFHIIPLADIKNPNVRAAIPKIADQVYKIISKYHGSNTAEHNDGLIRTPYLKEMYGEKIVKLFEETKKIFDPKNIFNPRKKVFGDLKYAMDHVRLSW</sequence>
<dbReference type="InterPro" id="IPR016169">
    <property type="entry name" value="FAD-bd_PCMH_sub2"/>
</dbReference>
<evidence type="ECO:0000256" key="6">
    <source>
        <dbReference type="ARBA" id="ARBA00023002"/>
    </source>
</evidence>
<feature type="domain" description="FAD-binding PCMH-type" evidence="8">
    <location>
        <begin position="34"/>
        <end position="267"/>
    </location>
</feature>
<dbReference type="InterPro" id="IPR016171">
    <property type="entry name" value="Vanillyl_alc_oxidase_C-sub2"/>
</dbReference>
<evidence type="ECO:0000256" key="1">
    <source>
        <dbReference type="ARBA" id="ARBA00001974"/>
    </source>
</evidence>
<dbReference type="PANTHER" id="PTHR11748">
    <property type="entry name" value="D-LACTATE DEHYDROGENASE"/>
    <property type="match status" value="1"/>
</dbReference>